<keyword evidence="2" id="KW-0489">Methyltransferase</keyword>
<evidence type="ECO:0000256" key="4">
    <source>
        <dbReference type="ARBA" id="ARBA00022691"/>
    </source>
</evidence>
<dbReference type="GO" id="GO:0051539">
    <property type="term" value="F:4 iron, 4 sulfur cluster binding"/>
    <property type="evidence" value="ECO:0007669"/>
    <property type="project" value="UniProtKB-KW"/>
</dbReference>
<keyword evidence="6" id="KW-0408">Iron</keyword>
<sequence length="502" mass="57301">MLFLNFNAKLEVIFFYNQFYLGEDDMEKQTINVLLISSHRLPGLKSSRGSLPVSLLNLASALRKSGHRPVILDLSIVKIPDSSNPEEYCLSKIDEAIKKNNPGLIGLSCFTTMHFPLVSKLARAIRAKEPGVPICMGGVHPTLFSEKILENCPEVDFIAVGEGEEQIVILADAIASGHLEKIKDVQGLGYRCDDRQKFVVNPRQTFTTALDDLPGPAYDMVNFSHYYDDHSNWHNPKQKEIRLSVPIYTTRSCPFNCSFCSVPLVMGRALRRRTPEKVADEIEMLVRDYGQNYFSLSDDNVNVDKKHFMAVCHAIVQRKLDLQLCIAQGLYLSMVDEDIVRAFVEAGGITVSVPIESGNNFLRTKIIGKHLTDEKIYEIVRLLQKYDLFTIGFFIMGFPEDTVDTLNDMLVMIAKLKLDVSSVNTLIPFPGTRIYQQAVKERLFLFDEAKVWNGEIFFDPLNKRDFFIQPYNLSLEELRRFRERFNEVYFTSKRAQILNVRP</sequence>
<dbReference type="InterPro" id="IPR006638">
    <property type="entry name" value="Elp3/MiaA/NifB-like_rSAM"/>
</dbReference>
<comment type="cofactor">
    <cofactor evidence="1">
        <name>[4Fe-4S] cluster</name>
        <dbReference type="ChEBI" id="CHEBI:49883"/>
    </cofactor>
</comment>
<dbReference type="SMART" id="SM00729">
    <property type="entry name" value="Elp3"/>
    <property type="match status" value="1"/>
</dbReference>
<dbReference type="Gene3D" id="3.80.30.20">
    <property type="entry name" value="tm_1862 like domain"/>
    <property type="match status" value="1"/>
</dbReference>
<dbReference type="SFLD" id="SFLDS00029">
    <property type="entry name" value="Radical_SAM"/>
    <property type="match status" value="1"/>
</dbReference>
<keyword evidence="5" id="KW-0479">Metal-binding</keyword>
<dbReference type="PROSITE" id="PS51332">
    <property type="entry name" value="B12_BINDING"/>
    <property type="match status" value="1"/>
</dbReference>
<comment type="caution">
    <text evidence="10">The sequence shown here is derived from an EMBL/GenBank/DDBJ whole genome shotgun (WGS) entry which is preliminary data.</text>
</comment>
<dbReference type="SUPFAM" id="SSF102114">
    <property type="entry name" value="Radical SAM enzymes"/>
    <property type="match status" value="1"/>
</dbReference>
<evidence type="ECO:0000259" key="8">
    <source>
        <dbReference type="PROSITE" id="PS51332"/>
    </source>
</evidence>
<dbReference type="InterPro" id="IPR007197">
    <property type="entry name" value="rSAM"/>
</dbReference>
<dbReference type="GO" id="GO:0031419">
    <property type="term" value="F:cobalamin binding"/>
    <property type="evidence" value="ECO:0007669"/>
    <property type="project" value="InterPro"/>
</dbReference>
<evidence type="ECO:0000256" key="2">
    <source>
        <dbReference type="ARBA" id="ARBA00022603"/>
    </source>
</evidence>
<accession>A0A1F8H4K3</accession>
<dbReference type="PANTHER" id="PTHR43409">
    <property type="entry name" value="ANAEROBIC MAGNESIUM-PROTOPORPHYRIN IX MONOMETHYL ESTER CYCLASE-RELATED"/>
    <property type="match status" value="1"/>
</dbReference>
<dbReference type="InterPro" id="IPR023404">
    <property type="entry name" value="rSAM_horseshoe"/>
</dbReference>
<dbReference type="PROSITE" id="PS51918">
    <property type="entry name" value="RADICAL_SAM"/>
    <property type="match status" value="1"/>
</dbReference>
<dbReference type="SUPFAM" id="SSF52242">
    <property type="entry name" value="Cobalamin (vitamin B12)-binding domain"/>
    <property type="match status" value="1"/>
</dbReference>
<keyword evidence="3" id="KW-0808">Transferase</keyword>
<keyword evidence="7" id="KW-0411">Iron-sulfur</keyword>
<feature type="domain" description="Radical SAM core" evidence="9">
    <location>
        <begin position="239"/>
        <end position="459"/>
    </location>
</feature>
<evidence type="ECO:0000256" key="3">
    <source>
        <dbReference type="ARBA" id="ARBA00022679"/>
    </source>
</evidence>
<reference evidence="10 11" key="1">
    <citation type="journal article" date="2016" name="Nat. Commun.">
        <title>Thousands of microbial genomes shed light on interconnected biogeochemical processes in an aquifer system.</title>
        <authorList>
            <person name="Anantharaman K."/>
            <person name="Brown C.T."/>
            <person name="Hug L.A."/>
            <person name="Sharon I."/>
            <person name="Castelle C.J."/>
            <person name="Probst A.J."/>
            <person name="Thomas B.C."/>
            <person name="Singh A."/>
            <person name="Wilkins M.J."/>
            <person name="Karaoz U."/>
            <person name="Brodie E.L."/>
            <person name="Williams K.H."/>
            <person name="Hubbard S.S."/>
            <person name="Banfield J.F."/>
        </authorList>
    </citation>
    <scope>NUCLEOTIDE SEQUENCE [LARGE SCALE GENOMIC DNA]</scope>
</reference>
<dbReference type="CDD" id="cd01335">
    <property type="entry name" value="Radical_SAM"/>
    <property type="match status" value="1"/>
</dbReference>
<dbReference type="InterPro" id="IPR036724">
    <property type="entry name" value="Cobalamin-bd_sf"/>
</dbReference>
<dbReference type="SFLD" id="SFLDG01082">
    <property type="entry name" value="B12-binding_domain_containing"/>
    <property type="match status" value="1"/>
</dbReference>
<dbReference type="InterPro" id="IPR034466">
    <property type="entry name" value="Methyltransferase_Class_B"/>
</dbReference>
<evidence type="ECO:0000256" key="6">
    <source>
        <dbReference type="ARBA" id="ARBA00023004"/>
    </source>
</evidence>
<dbReference type="CDD" id="cd02068">
    <property type="entry name" value="radical_SAM_B12_BD"/>
    <property type="match status" value="1"/>
</dbReference>
<evidence type="ECO:0000313" key="10">
    <source>
        <dbReference type="EMBL" id="OGN32507.1"/>
    </source>
</evidence>
<dbReference type="GO" id="GO:0003824">
    <property type="term" value="F:catalytic activity"/>
    <property type="evidence" value="ECO:0007669"/>
    <property type="project" value="InterPro"/>
</dbReference>
<gene>
    <name evidence="10" type="ORF">A3I92_01880</name>
</gene>
<dbReference type="SFLD" id="SFLDG01123">
    <property type="entry name" value="methyltransferase_(Class_B)"/>
    <property type="match status" value="1"/>
</dbReference>
<dbReference type="InterPro" id="IPR051198">
    <property type="entry name" value="BchE-like"/>
</dbReference>
<evidence type="ECO:0000259" key="9">
    <source>
        <dbReference type="PROSITE" id="PS51918"/>
    </source>
</evidence>
<dbReference type="GO" id="GO:0046872">
    <property type="term" value="F:metal ion binding"/>
    <property type="evidence" value="ECO:0007669"/>
    <property type="project" value="UniProtKB-KW"/>
</dbReference>
<dbReference type="EMBL" id="MGKS01000013">
    <property type="protein sequence ID" value="OGN32507.1"/>
    <property type="molecule type" value="Genomic_DNA"/>
</dbReference>
<evidence type="ECO:0000256" key="7">
    <source>
        <dbReference type="ARBA" id="ARBA00023014"/>
    </source>
</evidence>
<protein>
    <submittedName>
        <fullName evidence="10">Uncharacterized protein</fullName>
    </submittedName>
</protein>
<proteinExistence type="predicted"/>
<feature type="domain" description="B12-binding" evidence="8">
    <location>
        <begin position="38"/>
        <end position="181"/>
    </location>
</feature>
<dbReference type="Pfam" id="PF04055">
    <property type="entry name" value="Radical_SAM"/>
    <property type="match status" value="1"/>
</dbReference>
<organism evidence="10 11">
    <name type="scientific">Candidatus Yanofskybacteria bacterium RIFCSPLOWO2_02_FULL_43_10b</name>
    <dbReference type="NCBI Taxonomy" id="1802704"/>
    <lineage>
        <taxon>Bacteria</taxon>
        <taxon>Candidatus Yanofskyibacteriota</taxon>
    </lineage>
</organism>
<evidence type="ECO:0000256" key="1">
    <source>
        <dbReference type="ARBA" id="ARBA00001966"/>
    </source>
</evidence>
<dbReference type="Pfam" id="PF02310">
    <property type="entry name" value="B12-binding"/>
    <property type="match status" value="1"/>
</dbReference>
<dbReference type="InterPro" id="IPR058240">
    <property type="entry name" value="rSAM_sf"/>
</dbReference>
<evidence type="ECO:0000313" key="11">
    <source>
        <dbReference type="Proteomes" id="UP000177676"/>
    </source>
</evidence>
<dbReference type="Gene3D" id="3.40.50.280">
    <property type="entry name" value="Cobalamin-binding domain"/>
    <property type="match status" value="1"/>
</dbReference>
<dbReference type="InterPro" id="IPR006158">
    <property type="entry name" value="Cobalamin-bd"/>
</dbReference>
<name>A0A1F8H4K3_9BACT</name>
<dbReference type="AlphaFoldDB" id="A0A1F8H4K3"/>
<keyword evidence="4" id="KW-0949">S-adenosyl-L-methionine</keyword>
<dbReference type="Proteomes" id="UP000177676">
    <property type="component" value="Unassembled WGS sequence"/>
</dbReference>
<dbReference type="PANTHER" id="PTHR43409:SF7">
    <property type="entry name" value="BLL1977 PROTEIN"/>
    <property type="match status" value="1"/>
</dbReference>
<evidence type="ECO:0000256" key="5">
    <source>
        <dbReference type="ARBA" id="ARBA00022723"/>
    </source>
</evidence>